<evidence type="ECO:0000313" key="3">
    <source>
        <dbReference type="Proteomes" id="UP000438429"/>
    </source>
</evidence>
<evidence type="ECO:0008006" key="4">
    <source>
        <dbReference type="Google" id="ProtNLM"/>
    </source>
</evidence>
<feature type="region of interest" description="Disordered" evidence="1">
    <location>
        <begin position="1"/>
        <end position="35"/>
    </location>
</feature>
<dbReference type="Pfam" id="PF14929">
    <property type="entry name" value="TAF1_subA"/>
    <property type="match status" value="1"/>
</dbReference>
<feature type="compositionally biased region" description="Basic and acidic residues" evidence="1">
    <location>
        <begin position="1"/>
        <end position="13"/>
    </location>
</feature>
<dbReference type="InterPro" id="IPR039495">
    <property type="entry name" value="TAF1A"/>
</dbReference>
<dbReference type="PANTHER" id="PTHR32122">
    <property type="entry name" value="TATA BOX-BINDING PROTEIN ASSOCIATED FACTOR RNA POLYMERASE I SUBUNIT A"/>
    <property type="match status" value="1"/>
</dbReference>
<evidence type="ECO:0000256" key="1">
    <source>
        <dbReference type="SAM" id="MobiDB-lite"/>
    </source>
</evidence>
<dbReference type="EMBL" id="VEVO01000022">
    <property type="protein sequence ID" value="KAF0023682.1"/>
    <property type="molecule type" value="Genomic_DNA"/>
</dbReference>
<name>A0A6A4RX25_SCOMX</name>
<gene>
    <name evidence="2" type="ORF">F2P81_024312</name>
</gene>
<dbReference type="GO" id="GO:0006360">
    <property type="term" value="P:transcription by RNA polymerase I"/>
    <property type="evidence" value="ECO:0007669"/>
    <property type="project" value="InterPro"/>
</dbReference>
<feature type="region of interest" description="Disordered" evidence="1">
    <location>
        <begin position="477"/>
        <end position="502"/>
    </location>
</feature>
<dbReference type="AlphaFoldDB" id="A0A6A4RX25"/>
<accession>A0A6A4RX25</accession>
<organism evidence="2 3">
    <name type="scientific">Scophthalmus maximus</name>
    <name type="common">Turbot</name>
    <name type="synonym">Psetta maxima</name>
    <dbReference type="NCBI Taxonomy" id="52904"/>
    <lineage>
        <taxon>Eukaryota</taxon>
        <taxon>Metazoa</taxon>
        <taxon>Chordata</taxon>
        <taxon>Craniata</taxon>
        <taxon>Vertebrata</taxon>
        <taxon>Euteleostomi</taxon>
        <taxon>Actinopterygii</taxon>
        <taxon>Neopterygii</taxon>
        <taxon>Teleostei</taxon>
        <taxon>Neoteleostei</taxon>
        <taxon>Acanthomorphata</taxon>
        <taxon>Carangaria</taxon>
        <taxon>Pleuronectiformes</taxon>
        <taxon>Pleuronectoidei</taxon>
        <taxon>Scophthalmidae</taxon>
        <taxon>Scophthalmus</taxon>
    </lineage>
</organism>
<comment type="caution">
    <text evidence="2">The sequence shown here is derived from an EMBL/GenBank/DDBJ whole genome shotgun (WGS) entry which is preliminary data.</text>
</comment>
<dbReference type="Proteomes" id="UP000438429">
    <property type="component" value="Unassembled WGS sequence"/>
</dbReference>
<protein>
    <recommendedName>
        <fullName evidence="4">TATA box-binding protein-associated factor RNA polymerase I subunit A</fullName>
    </recommendedName>
</protein>
<dbReference type="GO" id="GO:0000120">
    <property type="term" value="C:RNA polymerase I transcription regulator complex"/>
    <property type="evidence" value="ECO:0007669"/>
    <property type="project" value="InterPro"/>
</dbReference>
<reference evidence="2 3" key="1">
    <citation type="submission" date="2019-06" db="EMBL/GenBank/DDBJ databases">
        <title>Draft genomes of female and male turbot (Scophthalmus maximus).</title>
        <authorList>
            <person name="Xu H."/>
            <person name="Xu X.-W."/>
            <person name="Shao C."/>
            <person name="Chen S."/>
        </authorList>
    </citation>
    <scope>NUCLEOTIDE SEQUENCE [LARGE SCALE GENOMIC DNA]</scope>
    <source>
        <strain evidence="2">Ysfricsl-2016a</strain>
        <tissue evidence="2">Blood</tissue>
    </source>
</reference>
<dbReference type="InterPro" id="IPR052669">
    <property type="entry name" value="SL1/TIF-IB_Component"/>
</dbReference>
<dbReference type="PANTHER" id="PTHR32122:SF1">
    <property type="entry name" value="TATA BOX-BINDING PROTEIN-ASSOCIATED FACTOR RNA POLYMERASE I SUBUNIT A"/>
    <property type="match status" value="1"/>
</dbReference>
<evidence type="ECO:0000313" key="2">
    <source>
        <dbReference type="EMBL" id="KAF0023682.1"/>
    </source>
</evidence>
<sequence>MMDDTGRELRPLEDPEDDCYSSSSDDTSVKVGEKPKTPRVDAMCVETPRENGFHQSTRICLEYIREAMLHHRWQEAAEYMACYPQMLEDTSFGYTERCKELVWRLSTEILHHHPNSNMDDYNSIYERMKHSGFKHYLKISLEHSFHLLLHGHIVDAKRQLLTTASWRYGKEQAVQHQKAKLIHAYRSLLDYILWCDKKVSNSDPDYQESCDIQEKNNNFRQASVNLKEIVRNPGVWDPFILSYVEMLEFYKDHKEALSVLNDYAYDNNFPPNPNAHVYLYQYLKRHDAPEKKLLKVLKILHVSVPSHELMLEYSSLLLQSEKESDIQKAFRIIVEMLDFACWRSNLDVWNSLKAIIQKLKSQKDWRKVVHAEMAGRKDWWPVLHFTSFHASKDSDENPDLMEVKASLINVLCPGETVYIRVLSSDVKQLVINKQFERLKHTKLKYGARGVNSGERTEKFTDVCGLPPLRTDSAACYKQEGDKTGKTRGLKSEPSSKSTIEDQTEINEMEIKIKLMNGKMLQESALSLTIITFCFGAE</sequence>
<proteinExistence type="predicted"/>